<name>A0A8H4N8T6_9PEZI</name>
<protein>
    <submittedName>
        <fullName evidence="2">Uncharacterized protein</fullName>
    </submittedName>
</protein>
<evidence type="ECO:0000256" key="1">
    <source>
        <dbReference type="SAM" id="MobiDB-lite"/>
    </source>
</evidence>
<evidence type="ECO:0000313" key="3">
    <source>
        <dbReference type="Proteomes" id="UP000572817"/>
    </source>
</evidence>
<dbReference type="EMBL" id="WWBZ02000001">
    <property type="protein sequence ID" value="KAF4313405.1"/>
    <property type="molecule type" value="Genomic_DNA"/>
</dbReference>
<reference evidence="2" key="1">
    <citation type="submission" date="2020-04" db="EMBL/GenBank/DDBJ databases">
        <title>Genome Assembly and Annotation of Botryosphaeria dothidea sdau 11-99, a Latent Pathogen of Apple Fruit Ring Rot in China.</title>
        <authorList>
            <person name="Yu C."/>
            <person name="Diao Y."/>
            <person name="Lu Q."/>
            <person name="Zhao J."/>
            <person name="Cui S."/>
            <person name="Peng C."/>
            <person name="He B."/>
            <person name="Liu H."/>
        </authorList>
    </citation>
    <scope>NUCLEOTIDE SEQUENCE [LARGE SCALE GENOMIC DNA]</scope>
    <source>
        <strain evidence="2">Sdau11-99</strain>
    </source>
</reference>
<organism evidence="2 3">
    <name type="scientific">Botryosphaeria dothidea</name>
    <dbReference type="NCBI Taxonomy" id="55169"/>
    <lineage>
        <taxon>Eukaryota</taxon>
        <taxon>Fungi</taxon>
        <taxon>Dikarya</taxon>
        <taxon>Ascomycota</taxon>
        <taxon>Pezizomycotina</taxon>
        <taxon>Dothideomycetes</taxon>
        <taxon>Dothideomycetes incertae sedis</taxon>
        <taxon>Botryosphaeriales</taxon>
        <taxon>Botryosphaeriaceae</taxon>
        <taxon>Botryosphaeria</taxon>
    </lineage>
</organism>
<dbReference type="AlphaFoldDB" id="A0A8H4N8T6"/>
<evidence type="ECO:0000313" key="2">
    <source>
        <dbReference type="EMBL" id="KAF4313405.1"/>
    </source>
</evidence>
<keyword evidence="3" id="KW-1185">Reference proteome</keyword>
<feature type="region of interest" description="Disordered" evidence="1">
    <location>
        <begin position="86"/>
        <end position="105"/>
    </location>
</feature>
<proteinExistence type="predicted"/>
<accession>A0A8H4N8T6</accession>
<gene>
    <name evidence="2" type="ORF">GTA08_BOTSDO00010</name>
</gene>
<comment type="caution">
    <text evidence="2">The sequence shown here is derived from an EMBL/GenBank/DDBJ whole genome shotgun (WGS) entry which is preliminary data.</text>
</comment>
<sequence length="105" mass="11984">MQLQDNEDVKKYIEKWTNALRAYQRAKMKVSDEELEALQLFTSVTISKRFTRWGIMKDLMDDVCVSKQDGTPTIVAASLRNNNIIKRKGCRGKGKGNKGKDDKTS</sequence>
<feature type="compositionally biased region" description="Basic residues" evidence="1">
    <location>
        <begin position="86"/>
        <end position="97"/>
    </location>
</feature>
<dbReference type="Proteomes" id="UP000572817">
    <property type="component" value="Unassembled WGS sequence"/>
</dbReference>